<gene>
    <name evidence="1" type="ORF">SCLCIDRAFT_1212656</name>
</gene>
<proteinExistence type="predicted"/>
<dbReference type="AlphaFoldDB" id="A0A0C3DWM9"/>
<evidence type="ECO:0000313" key="1">
    <source>
        <dbReference type="EMBL" id="KIM64985.1"/>
    </source>
</evidence>
<dbReference type="InParanoid" id="A0A0C3DWM9"/>
<dbReference type="HOGENOM" id="CLU_3107746_0_0_1"/>
<organism evidence="1 2">
    <name type="scientific">Scleroderma citrinum Foug A</name>
    <dbReference type="NCBI Taxonomy" id="1036808"/>
    <lineage>
        <taxon>Eukaryota</taxon>
        <taxon>Fungi</taxon>
        <taxon>Dikarya</taxon>
        <taxon>Basidiomycota</taxon>
        <taxon>Agaricomycotina</taxon>
        <taxon>Agaricomycetes</taxon>
        <taxon>Agaricomycetidae</taxon>
        <taxon>Boletales</taxon>
        <taxon>Sclerodermatineae</taxon>
        <taxon>Sclerodermataceae</taxon>
        <taxon>Scleroderma</taxon>
    </lineage>
</organism>
<keyword evidence="2" id="KW-1185">Reference proteome</keyword>
<evidence type="ECO:0000313" key="2">
    <source>
        <dbReference type="Proteomes" id="UP000053989"/>
    </source>
</evidence>
<dbReference type="EMBL" id="KN822025">
    <property type="protein sequence ID" value="KIM64985.1"/>
    <property type="molecule type" value="Genomic_DNA"/>
</dbReference>
<reference evidence="2" key="2">
    <citation type="submission" date="2015-01" db="EMBL/GenBank/DDBJ databases">
        <title>Evolutionary Origins and Diversification of the Mycorrhizal Mutualists.</title>
        <authorList>
            <consortium name="DOE Joint Genome Institute"/>
            <consortium name="Mycorrhizal Genomics Consortium"/>
            <person name="Kohler A."/>
            <person name="Kuo A."/>
            <person name="Nagy L.G."/>
            <person name="Floudas D."/>
            <person name="Copeland A."/>
            <person name="Barry K.W."/>
            <person name="Cichocki N."/>
            <person name="Veneault-Fourrey C."/>
            <person name="LaButti K."/>
            <person name="Lindquist E.A."/>
            <person name="Lipzen A."/>
            <person name="Lundell T."/>
            <person name="Morin E."/>
            <person name="Murat C."/>
            <person name="Riley R."/>
            <person name="Ohm R."/>
            <person name="Sun H."/>
            <person name="Tunlid A."/>
            <person name="Henrissat B."/>
            <person name="Grigoriev I.V."/>
            <person name="Hibbett D.S."/>
            <person name="Martin F."/>
        </authorList>
    </citation>
    <scope>NUCLEOTIDE SEQUENCE [LARGE SCALE GENOMIC DNA]</scope>
    <source>
        <strain evidence="2">Foug A</strain>
    </source>
</reference>
<sequence>MDMVPVLVLGTGESLYPVLVMASDAASYADNLGCGQQSFETRATCKGRISI</sequence>
<accession>A0A0C3DWM9</accession>
<reference evidence="1 2" key="1">
    <citation type="submission" date="2014-04" db="EMBL/GenBank/DDBJ databases">
        <authorList>
            <consortium name="DOE Joint Genome Institute"/>
            <person name="Kuo A."/>
            <person name="Kohler A."/>
            <person name="Nagy L.G."/>
            <person name="Floudas D."/>
            <person name="Copeland A."/>
            <person name="Barry K.W."/>
            <person name="Cichocki N."/>
            <person name="Veneault-Fourrey C."/>
            <person name="LaButti K."/>
            <person name="Lindquist E.A."/>
            <person name="Lipzen A."/>
            <person name="Lundell T."/>
            <person name="Morin E."/>
            <person name="Murat C."/>
            <person name="Sun H."/>
            <person name="Tunlid A."/>
            <person name="Henrissat B."/>
            <person name="Grigoriev I.V."/>
            <person name="Hibbett D.S."/>
            <person name="Martin F."/>
            <person name="Nordberg H.P."/>
            <person name="Cantor M.N."/>
            <person name="Hua S.X."/>
        </authorList>
    </citation>
    <scope>NUCLEOTIDE SEQUENCE [LARGE SCALE GENOMIC DNA]</scope>
    <source>
        <strain evidence="1 2">Foug A</strain>
    </source>
</reference>
<name>A0A0C3DWM9_9AGAM</name>
<dbReference type="Proteomes" id="UP000053989">
    <property type="component" value="Unassembled WGS sequence"/>
</dbReference>
<protein>
    <submittedName>
        <fullName evidence="1">Uncharacterized protein</fullName>
    </submittedName>
</protein>